<keyword evidence="13" id="KW-1185">Reference proteome</keyword>
<dbReference type="InterPro" id="IPR000092">
    <property type="entry name" value="Polyprenyl_synt"/>
</dbReference>
<evidence type="ECO:0000256" key="9">
    <source>
        <dbReference type="ARBA" id="ARBA00032448"/>
    </source>
</evidence>
<evidence type="ECO:0000256" key="7">
    <source>
        <dbReference type="ARBA" id="ARBA00032380"/>
    </source>
</evidence>
<dbReference type="PANTHER" id="PTHR12001:SF69">
    <property type="entry name" value="ALL TRANS-POLYPRENYL-DIPHOSPHATE SYNTHASE PDSS1"/>
    <property type="match status" value="1"/>
</dbReference>
<evidence type="ECO:0000256" key="11">
    <source>
        <dbReference type="SAM" id="MobiDB-lite"/>
    </source>
</evidence>
<feature type="compositionally biased region" description="Low complexity" evidence="11">
    <location>
        <begin position="1"/>
        <end position="18"/>
    </location>
</feature>
<accession>A0ABZ1D846</accession>
<dbReference type="PANTHER" id="PTHR12001">
    <property type="entry name" value="GERANYLGERANYL PYROPHOSPHATE SYNTHASE"/>
    <property type="match status" value="1"/>
</dbReference>
<dbReference type="PROSITE" id="PS00723">
    <property type="entry name" value="POLYPRENYL_SYNTHASE_1"/>
    <property type="match status" value="1"/>
</dbReference>
<dbReference type="CDD" id="cd00685">
    <property type="entry name" value="Trans_IPPS_HT"/>
    <property type="match status" value="1"/>
</dbReference>
<feature type="region of interest" description="Disordered" evidence="11">
    <location>
        <begin position="1"/>
        <end position="73"/>
    </location>
</feature>
<keyword evidence="6" id="KW-0414">Isoprene biosynthesis</keyword>
<reference evidence="12 13" key="1">
    <citation type="submission" date="2024-01" db="EMBL/GenBank/DDBJ databases">
        <title>Comparative genomics of Cryptococcus and Kwoniella reveals pathogenesis evolution and contrasting modes of karyotype evolution via chromosome fusion or intercentromeric recombination.</title>
        <authorList>
            <person name="Coelho M.A."/>
            <person name="David-Palma M."/>
            <person name="Shea T."/>
            <person name="Bowers K."/>
            <person name="McGinley-Smith S."/>
            <person name="Mohammad A.W."/>
            <person name="Gnirke A."/>
            <person name="Yurkov A.M."/>
            <person name="Nowrousian M."/>
            <person name="Sun S."/>
            <person name="Cuomo C.A."/>
            <person name="Heitman J."/>
        </authorList>
    </citation>
    <scope>NUCLEOTIDE SEQUENCE [LARGE SCALE GENOMIC DNA]</scope>
    <source>
        <strain evidence="12">CBS 11374</strain>
    </source>
</reference>
<protein>
    <recommendedName>
        <fullName evidence="10">(2E,6E)-farnesyl diphosphate synthase</fullName>
    </recommendedName>
    <alternativeName>
        <fullName evidence="9">Dimethylallyltranstransferase</fullName>
    </alternativeName>
    <alternativeName>
        <fullName evidence="8">Farnesyl diphosphate synthase</fullName>
    </alternativeName>
    <alternativeName>
        <fullName evidence="7">Geranyltranstransferase</fullName>
    </alternativeName>
</protein>
<dbReference type="EMBL" id="CP141889">
    <property type="protein sequence ID" value="WRT69782.1"/>
    <property type="molecule type" value="Genomic_DNA"/>
</dbReference>
<evidence type="ECO:0000256" key="6">
    <source>
        <dbReference type="ARBA" id="ARBA00023229"/>
    </source>
</evidence>
<evidence type="ECO:0000256" key="4">
    <source>
        <dbReference type="ARBA" id="ARBA00022723"/>
    </source>
</evidence>
<keyword evidence="5" id="KW-0460">Magnesium</keyword>
<dbReference type="InterPro" id="IPR033749">
    <property type="entry name" value="Polyprenyl_synt_CS"/>
</dbReference>
<dbReference type="RefSeq" id="XP_062794521.1">
    <property type="nucleotide sequence ID" value="XM_062938470.1"/>
</dbReference>
<evidence type="ECO:0000256" key="1">
    <source>
        <dbReference type="ARBA" id="ARBA00001946"/>
    </source>
</evidence>
<organism evidence="12 13">
    <name type="scientific">Kwoniella shivajii</name>
    <dbReference type="NCBI Taxonomy" id="564305"/>
    <lineage>
        <taxon>Eukaryota</taxon>
        <taxon>Fungi</taxon>
        <taxon>Dikarya</taxon>
        <taxon>Basidiomycota</taxon>
        <taxon>Agaricomycotina</taxon>
        <taxon>Tremellomycetes</taxon>
        <taxon>Tremellales</taxon>
        <taxon>Cryptococcaceae</taxon>
        <taxon>Kwoniella</taxon>
    </lineage>
</organism>
<dbReference type="InterPro" id="IPR008949">
    <property type="entry name" value="Isoprenoid_synthase_dom_sf"/>
</dbReference>
<sequence>MLSRGTRNAAARASRSNTPKPRSPRPRYLNTAPILSSPSTSKKNQSTWAAATESAHSVLTPPSTPLGSSAASSLDDPLSAINAEIGNLKSSLFRMLGSSNTALDTVAKYYFQADGKHLRPLLVLLISQATNGLGGKGWEQVQLDSQNHNKSMDDSLTSKGGVLNDWNPEVNGEESIGAQIFSNPFIIPNVSSITGSSSTQQSSINPQSPLPLPLPSISPSPFDSLLTQEGEPSILPTQRRLASITEMIHVASLLHDDVIDASPLRRGEPSAPSTFGNKLSILSGDFLLGRASVALARLGSREVVELLATVIANLVEGEVMQLKATSEPEKEPTPKGFEDYMRKTYLKTASLMAKSARAAVILGGCGNEQANKSGIQSEGEWVKDVAYGYGRNLGIAFQLIDDALDFLPPDPSLGKPSLGADLRLGLATAPALFAWEQYPEMGPLILRKFDQPGDVEIAREIVGRSNGLKRTIELASTFAESARELIELLPESNARNALVGLTKKVVERVK</sequence>
<evidence type="ECO:0000256" key="5">
    <source>
        <dbReference type="ARBA" id="ARBA00022842"/>
    </source>
</evidence>
<comment type="cofactor">
    <cofactor evidence="1">
        <name>Mg(2+)</name>
        <dbReference type="ChEBI" id="CHEBI:18420"/>
    </cofactor>
</comment>
<comment type="similarity">
    <text evidence="2">Belongs to the FPP/GGPP synthase family.</text>
</comment>
<name>A0ABZ1D846_9TREE</name>
<evidence type="ECO:0000256" key="2">
    <source>
        <dbReference type="ARBA" id="ARBA00006706"/>
    </source>
</evidence>
<dbReference type="Proteomes" id="UP001329825">
    <property type="component" value="Chromosome 9"/>
</dbReference>
<gene>
    <name evidence="12" type="ORF">IL334_006773</name>
</gene>
<evidence type="ECO:0000313" key="13">
    <source>
        <dbReference type="Proteomes" id="UP001329825"/>
    </source>
</evidence>
<dbReference type="GeneID" id="87958903"/>
<dbReference type="Gene3D" id="1.10.600.10">
    <property type="entry name" value="Farnesyl Diphosphate Synthase"/>
    <property type="match status" value="1"/>
</dbReference>
<keyword evidence="4" id="KW-0479">Metal-binding</keyword>
<evidence type="ECO:0000313" key="12">
    <source>
        <dbReference type="EMBL" id="WRT69782.1"/>
    </source>
</evidence>
<evidence type="ECO:0000256" key="8">
    <source>
        <dbReference type="ARBA" id="ARBA00032424"/>
    </source>
</evidence>
<evidence type="ECO:0000256" key="10">
    <source>
        <dbReference type="ARBA" id="ARBA00032873"/>
    </source>
</evidence>
<dbReference type="SUPFAM" id="SSF48576">
    <property type="entry name" value="Terpenoid synthases"/>
    <property type="match status" value="2"/>
</dbReference>
<evidence type="ECO:0000256" key="3">
    <source>
        <dbReference type="ARBA" id="ARBA00022679"/>
    </source>
</evidence>
<keyword evidence="3" id="KW-0808">Transferase</keyword>
<feature type="compositionally biased region" description="Polar residues" evidence="11">
    <location>
        <begin position="33"/>
        <end position="61"/>
    </location>
</feature>
<dbReference type="Pfam" id="PF00348">
    <property type="entry name" value="polyprenyl_synt"/>
    <property type="match status" value="1"/>
</dbReference>
<proteinExistence type="inferred from homology"/>